<evidence type="ECO:0000313" key="3">
    <source>
        <dbReference type="Proteomes" id="UP001472677"/>
    </source>
</evidence>
<reference evidence="2 3" key="1">
    <citation type="journal article" date="2024" name="G3 (Bethesda)">
        <title>Genome assembly of Hibiscus sabdariffa L. provides insights into metabolisms of medicinal natural products.</title>
        <authorList>
            <person name="Kim T."/>
        </authorList>
    </citation>
    <scope>NUCLEOTIDE SEQUENCE [LARGE SCALE GENOMIC DNA]</scope>
    <source>
        <strain evidence="2">TK-2024</strain>
        <tissue evidence="2">Old leaves</tissue>
    </source>
</reference>
<protein>
    <submittedName>
        <fullName evidence="2">Uncharacterized protein</fullName>
    </submittedName>
</protein>
<sequence>MDEGEGGDQMEQFHRNEAISAVAESGTQRFLNLMVGGACALTATEYIDTHIKKKKSCCQKPRFVLIALPPSIFYLSFCFVLLCLLAFLSLPHDCCETACEKEKTPAQSGVSCPKADFKL</sequence>
<name>A0ABR2CYY4_9ROSI</name>
<accession>A0ABR2CYY4</accession>
<keyword evidence="1" id="KW-0472">Membrane</keyword>
<keyword evidence="1" id="KW-0812">Transmembrane</keyword>
<keyword evidence="1" id="KW-1133">Transmembrane helix</keyword>
<comment type="caution">
    <text evidence="2">The sequence shown here is derived from an EMBL/GenBank/DDBJ whole genome shotgun (WGS) entry which is preliminary data.</text>
</comment>
<evidence type="ECO:0000313" key="2">
    <source>
        <dbReference type="EMBL" id="KAK8526258.1"/>
    </source>
</evidence>
<gene>
    <name evidence="2" type="ORF">V6N12_020736</name>
</gene>
<dbReference type="Proteomes" id="UP001472677">
    <property type="component" value="Unassembled WGS sequence"/>
</dbReference>
<keyword evidence="3" id="KW-1185">Reference proteome</keyword>
<proteinExistence type="predicted"/>
<organism evidence="2 3">
    <name type="scientific">Hibiscus sabdariffa</name>
    <name type="common">roselle</name>
    <dbReference type="NCBI Taxonomy" id="183260"/>
    <lineage>
        <taxon>Eukaryota</taxon>
        <taxon>Viridiplantae</taxon>
        <taxon>Streptophyta</taxon>
        <taxon>Embryophyta</taxon>
        <taxon>Tracheophyta</taxon>
        <taxon>Spermatophyta</taxon>
        <taxon>Magnoliopsida</taxon>
        <taxon>eudicotyledons</taxon>
        <taxon>Gunneridae</taxon>
        <taxon>Pentapetalae</taxon>
        <taxon>rosids</taxon>
        <taxon>malvids</taxon>
        <taxon>Malvales</taxon>
        <taxon>Malvaceae</taxon>
        <taxon>Malvoideae</taxon>
        <taxon>Hibiscus</taxon>
    </lineage>
</organism>
<evidence type="ECO:0000256" key="1">
    <source>
        <dbReference type="SAM" id="Phobius"/>
    </source>
</evidence>
<dbReference type="EMBL" id="JBBPBM010000039">
    <property type="protein sequence ID" value="KAK8526258.1"/>
    <property type="molecule type" value="Genomic_DNA"/>
</dbReference>
<feature type="transmembrane region" description="Helical" evidence="1">
    <location>
        <begin position="63"/>
        <end position="90"/>
    </location>
</feature>